<evidence type="ECO:0000313" key="1">
    <source>
        <dbReference type="EMBL" id="ADZ09547.1"/>
    </source>
</evidence>
<keyword evidence="2" id="KW-1185">Reference proteome</keyword>
<accession>F0T7H9</accession>
<dbReference type="EMBL" id="CP002551">
    <property type="protein sequence ID" value="ADZ09547.1"/>
    <property type="molecule type" value="Genomic_DNA"/>
</dbReference>
<dbReference type="Proteomes" id="UP000007490">
    <property type="component" value="Chromosome"/>
</dbReference>
<proteinExistence type="predicted"/>
<name>F0T7H9_METLA</name>
<dbReference type="AlphaFoldDB" id="F0T7H9"/>
<reference evidence="2" key="1">
    <citation type="submission" date="2011-02" db="EMBL/GenBank/DDBJ databases">
        <title>Complete sequence of Methanobacterium sp. AL-21.</title>
        <authorList>
            <consortium name="US DOE Joint Genome Institute"/>
            <person name="Lucas S."/>
            <person name="Copeland A."/>
            <person name="Lapidus A."/>
            <person name="Cheng J.-F."/>
            <person name="Goodwin L."/>
            <person name="Pitluck S."/>
            <person name="Chertkov O."/>
            <person name="Detter J.C."/>
            <person name="Han C."/>
            <person name="Tapia R."/>
            <person name="Land M."/>
            <person name="Hauser L."/>
            <person name="Kyrpides N."/>
            <person name="Ivanova N."/>
            <person name="Mikhailova N."/>
            <person name="Pagani I."/>
            <person name="Cadillo-Quiroz H."/>
            <person name="Imachi H."/>
            <person name="Zinder S."/>
            <person name="Liu W."/>
            <person name="Woyke T."/>
        </authorList>
    </citation>
    <scope>NUCLEOTIDE SEQUENCE [LARGE SCALE GENOMIC DNA]</scope>
    <source>
        <strain evidence="2">AL-21</strain>
    </source>
</reference>
<gene>
    <name evidence="1" type="ordered locus">Metbo_1305</name>
</gene>
<protein>
    <submittedName>
        <fullName evidence="1">Uncharacterized protein</fullName>
    </submittedName>
</protein>
<sequence length="44" mass="5250">MVYKGISKADKLKPRVYQLLFTFMKRANEYKLTILIHKYRGLSS</sequence>
<organism evidence="1 2">
    <name type="scientific">Methanobacterium lacus (strain AL-21)</name>
    <dbReference type="NCBI Taxonomy" id="877455"/>
    <lineage>
        <taxon>Archaea</taxon>
        <taxon>Methanobacteriati</taxon>
        <taxon>Methanobacteriota</taxon>
        <taxon>Methanomada group</taxon>
        <taxon>Methanobacteria</taxon>
        <taxon>Methanobacteriales</taxon>
        <taxon>Methanobacteriaceae</taxon>
        <taxon>Methanobacterium</taxon>
    </lineage>
</organism>
<dbReference type="STRING" id="877455.Metbo_1305"/>
<dbReference type="HOGENOM" id="CLU_3210746_0_0_2"/>
<reference evidence="1 2" key="2">
    <citation type="journal article" date="2014" name="Int. J. Syst. Evol. Microbiol.">
        <title>Methanobacterium paludis sp. nov. and a novel strain of Methanobacterium lacus isolated from northern peatlands.</title>
        <authorList>
            <person name="Cadillo-Quiroz H."/>
            <person name="Brauer S.L."/>
            <person name="Goodson N."/>
            <person name="Yavitt J.B."/>
            <person name="Zinder S.H."/>
        </authorList>
    </citation>
    <scope>NUCLEOTIDE SEQUENCE [LARGE SCALE GENOMIC DNA]</scope>
    <source>
        <strain evidence="1 2">AL-21</strain>
    </source>
</reference>
<dbReference type="KEGG" id="mel:Metbo_1305"/>
<evidence type="ECO:0000313" key="2">
    <source>
        <dbReference type="Proteomes" id="UP000007490"/>
    </source>
</evidence>